<evidence type="ECO:0000313" key="4">
    <source>
        <dbReference type="Proteomes" id="UP000324252"/>
    </source>
</evidence>
<accession>A0A1H0GYU9</accession>
<feature type="transmembrane region" description="Helical" evidence="1">
    <location>
        <begin position="46"/>
        <end position="75"/>
    </location>
</feature>
<gene>
    <name evidence="3" type="ORF">SAMN05444142_102447</name>
</gene>
<proteinExistence type="predicted"/>
<evidence type="ECO:0000256" key="1">
    <source>
        <dbReference type="SAM" id="Phobius"/>
    </source>
</evidence>
<protein>
    <recommendedName>
        <fullName evidence="2">DUF2062 domain-containing protein</fullName>
    </recommendedName>
</protein>
<evidence type="ECO:0000259" key="2">
    <source>
        <dbReference type="Pfam" id="PF09835"/>
    </source>
</evidence>
<dbReference type="EMBL" id="FQZZ01000002">
    <property type="protein sequence ID" value="SHJ93651.1"/>
    <property type="molecule type" value="Genomic_DNA"/>
</dbReference>
<dbReference type="Proteomes" id="UP000324252">
    <property type="component" value="Unassembled WGS sequence"/>
</dbReference>
<sequence length="220" mass="24941">MVFKRRDRRPIWKIVLEFFWPRGGWRRAALYVKHRLRRLPDPPHRIARGIFAGVLTTFTPFYGLHFVIAATIAWIMRGNIIAALLATFFGNPLTYVPIGVVSLNTGYWLLGINKRAHAEMHGSFGRMFVDAGADLKHNFVAAFTDANMDWSRLSVFYDEVFFPYLIGGIIPGIVAGAVCYYISVPLIRAYQNRRKGAIKAKLAALRKKRQAAAEDRAKGD</sequence>
<dbReference type="InterPro" id="IPR018639">
    <property type="entry name" value="DUF2062"/>
</dbReference>
<dbReference type="OrthoDB" id="7360463at2"/>
<dbReference type="PANTHER" id="PTHR40547:SF1">
    <property type="entry name" value="SLL0298 PROTEIN"/>
    <property type="match status" value="1"/>
</dbReference>
<dbReference type="RefSeq" id="WP_149788106.1">
    <property type="nucleotide sequence ID" value="NZ_FNIO01000003.1"/>
</dbReference>
<dbReference type="AlphaFoldDB" id="A0A1H0GYU9"/>
<keyword evidence="1" id="KW-1133">Transmembrane helix</keyword>
<name>A0A1H0GYU9_9RHOB</name>
<organism evidence="3 4">
    <name type="scientific">Lutimaribacter pacificus</name>
    <dbReference type="NCBI Taxonomy" id="391948"/>
    <lineage>
        <taxon>Bacteria</taxon>
        <taxon>Pseudomonadati</taxon>
        <taxon>Pseudomonadota</taxon>
        <taxon>Alphaproteobacteria</taxon>
        <taxon>Rhodobacterales</taxon>
        <taxon>Roseobacteraceae</taxon>
        <taxon>Lutimaribacter</taxon>
    </lineage>
</organism>
<dbReference type="PANTHER" id="PTHR40547">
    <property type="entry name" value="SLL0298 PROTEIN"/>
    <property type="match status" value="1"/>
</dbReference>
<feature type="transmembrane region" description="Helical" evidence="1">
    <location>
        <begin position="161"/>
        <end position="183"/>
    </location>
</feature>
<keyword evidence="1" id="KW-0812">Transmembrane</keyword>
<feature type="domain" description="DUF2062" evidence="2">
    <location>
        <begin position="27"/>
        <end position="194"/>
    </location>
</feature>
<keyword evidence="1" id="KW-0472">Membrane</keyword>
<dbReference type="Pfam" id="PF09835">
    <property type="entry name" value="DUF2062"/>
    <property type="match status" value="1"/>
</dbReference>
<reference evidence="3 4" key="1">
    <citation type="submission" date="2016-11" db="EMBL/GenBank/DDBJ databases">
        <authorList>
            <person name="Varghese N."/>
            <person name="Submissions S."/>
        </authorList>
    </citation>
    <scope>NUCLEOTIDE SEQUENCE [LARGE SCALE GENOMIC DNA]</scope>
    <source>
        <strain evidence="3 4">DSM 29620</strain>
    </source>
</reference>
<keyword evidence="4" id="KW-1185">Reference proteome</keyword>
<evidence type="ECO:0000313" key="3">
    <source>
        <dbReference type="EMBL" id="SHJ93651.1"/>
    </source>
</evidence>
<feature type="transmembrane region" description="Helical" evidence="1">
    <location>
        <begin position="81"/>
        <end position="110"/>
    </location>
</feature>